<feature type="domain" description="ABC transporter" evidence="8">
    <location>
        <begin position="343"/>
        <end position="583"/>
    </location>
</feature>
<dbReference type="InterPro" id="IPR027417">
    <property type="entry name" value="P-loop_NTPase"/>
</dbReference>
<keyword evidence="4 10" id="KW-0067">ATP-binding</keyword>
<keyword evidence="3" id="KW-0547">Nucleotide-binding</keyword>
<dbReference type="PANTHER" id="PTHR24221">
    <property type="entry name" value="ATP-BINDING CASSETTE SUB-FAMILY B"/>
    <property type="match status" value="1"/>
</dbReference>
<dbReference type="Pfam" id="PF00005">
    <property type="entry name" value="ABC_tran"/>
    <property type="match status" value="1"/>
</dbReference>
<evidence type="ECO:0000256" key="2">
    <source>
        <dbReference type="ARBA" id="ARBA00022692"/>
    </source>
</evidence>
<dbReference type="PANTHER" id="PTHR24221:SF646">
    <property type="entry name" value="HAEMOLYSIN SECRETION ATP-BINDING PROTEIN"/>
    <property type="match status" value="1"/>
</dbReference>
<name>A0ABS9R5R1_9FIRM</name>
<feature type="transmembrane region" description="Helical" evidence="7">
    <location>
        <begin position="139"/>
        <end position="157"/>
    </location>
</feature>
<reference evidence="10 11" key="1">
    <citation type="submission" date="2022-02" db="EMBL/GenBank/DDBJ databases">
        <title>Genome of Erysipelotrichaceae sp. nov. NSJ-176 isolated from human feces.</title>
        <authorList>
            <person name="Abdugheni R."/>
        </authorList>
    </citation>
    <scope>NUCLEOTIDE SEQUENCE [LARGE SCALE GENOMIC DNA]</scope>
    <source>
        <strain evidence="10 11">NSJ-176</strain>
    </source>
</reference>
<evidence type="ECO:0000259" key="8">
    <source>
        <dbReference type="PROSITE" id="PS50893"/>
    </source>
</evidence>
<dbReference type="InterPro" id="IPR039421">
    <property type="entry name" value="Type_1_exporter"/>
</dbReference>
<evidence type="ECO:0000256" key="1">
    <source>
        <dbReference type="ARBA" id="ARBA00004651"/>
    </source>
</evidence>
<feature type="domain" description="ABC transmembrane type-1" evidence="9">
    <location>
        <begin position="137"/>
        <end position="311"/>
    </location>
</feature>
<dbReference type="Proteomes" id="UP001202402">
    <property type="component" value="Unassembled WGS sequence"/>
</dbReference>
<keyword evidence="5 7" id="KW-1133">Transmembrane helix</keyword>
<dbReference type="GO" id="GO:0005524">
    <property type="term" value="F:ATP binding"/>
    <property type="evidence" value="ECO:0007669"/>
    <property type="project" value="UniProtKB-KW"/>
</dbReference>
<dbReference type="SUPFAM" id="SSF52540">
    <property type="entry name" value="P-loop containing nucleoside triphosphate hydrolases"/>
    <property type="match status" value="1"/>
</dbReference>
<proteinExistence type="predicted"/>
<dbReference type="CDD" id="cd03228">
    <property type="entry name" value="ABCC_MRP_Like"/>
    <property type="match status" value="1"/>
</dbReference>
<evidence type="ECO:0000259" key="9">
    <source>
        <dbReference type="PROSITE" id="PS50929"/>
    </source>
</evidence>
<dbReference type="InterPro" id="IPR003593">
    <property type="entry name" value="AAA+_ATPase"/>
</dbReference>
<keyword evidence="2 7" id="KW-0812">Transmembrane</keyword>
<evidence type="ECO:0000256" key="4">
    <source>
        <dbReference type="ARBA" id="ARBA00022840"/>
    </source>
</evidence>
<sequence>MKIMMYAMRKTFRAMMKWKKSLFIMIFFMWVSGVLTPFLQVLMPSFLLYLIETESSIIMLLWFALLFGLVTAFLDSVSTYLTQLYDPKMYIVKCKLTLALYDKAMNTPYAKMEDMGYRQKLNRAQKNGIESNNVGFECFIRNLVFLSIALTGFILYAAVFGSIQIWLCFVVVLLSVFSIFLISRAQAYEHQKKSEYAIADQQLQYYHHNVKLPKNGKDIRIFHMQDYLIHRIKKYQIKRIRTLSDVERKYLYVKLGTTVLSTIRTLLVFGYFIYQLMHGMSISAFVFYTSAATAFSGWINQIVSYYNETKRGALGIIDYEDFMNEVIQDDEQCMSLPQDDLEICFDHVYFCYPGAKKDTLKDVSFTVHKKEKIGLVGSNGAGKTTLMKLLCGLYTPTKGHIYINGIDIRYIKKEDLYSHIAAIFQDSSVMAYSFKKNVACLPKKQIQIDKVFACLEKCGLKDKVEACLQKENTYVSNIISEEGTMLSGGEQQKLMMARALYKEAKILVLDEPSAALDALAEASLYETYEQAAKECTSIFISHRLASTRFANRILLFDDGILKEEGRHEELLQKDGLYKKMFDAQASYYQKEEKEDERTY</sequence>
<gene>
    <name evidence="10" type="ORF">LQE99_07640</name>
</gene>
<dbReference type="Gene3D" id="1.20.1560.10">
    <property type="entry name" value="ABC transporter type 1, transmembrane domain"/>
    <property type="match status" value="1"/>
</dbReference>
<evidence type="ECO:0000313" key="11">
    <source>
        <dbReference type="Proteomes" id="UP001202402"/>
    </source>
</evidence>
<dbReference type="InterPro" id="IPR017871">
    <property type="entry name" value="ABC_transporter-like_CS"/>
</dbReference>
<dbReference type="EMBL" id="JAKVPQ010000004">
    <property type="protein sequence ID" value="MCH4285000.1"/>
    <property type="molecule type" value="Genomic_DNA"/>
</dbReference>
<evidence type="ECO:0000256" key="7">
    <source>
        <dbReference type="SAM" id="Phobius"/>
    </source>
</evidence>
<accession>A0ABS9R5R1</accession>
<dbReference type="SMART" id="SM00382">
    <property type="entry name" value="AAA"/>
    <property type="match status" value="1"/>
</dbReference>
<evidence type="ECO:0000256" key="3">
    <source>
        <dbReference type="ARBA" id="ARBA00022741"/>
    </source>
</evidence>
<protein>
    <submittedName>
        <fullName evidence="10">ABC transporter ATP-binding protein/permease</fullName>
    </submittedName>
</protein>
<dbReference type="InterPro" id="IPR003439">
    <property type="entry name" value="ABC_transporter-like_ATP-bd"/>
</dbReference>
<evidence type="ECO:0000256" key="5">
    <source>
        <dbReference type="ARBA" id="ARBA00022989"/>
    </source>
</evidence>
<feature type="transmembrane region" description="Helical" evidence="7">
    <location>
        <begin position="280"/>
        <end position="300"/>
    </location>
</feature>
<dbReference type="PROSITE" id="PS50893">
    <property type="entry name" value="ABC_TRANSPORTER_2"/>
    <property type="match status" value="1"/>
</dbReference>
<feature type="transmembrane region" description="Helical" evidence="7">
    <location>
        <begin position="251"/>
        <end position="274"/>
    </location>
</feature>
<dbReference type="PROSITE" id="PS50929">
    <property type="entry name" value="ABC_TM1F"/>
    <property type="match status" value="1"/>
</dbReference>
<dbReference type="InterPro" id="IPR011527">
    <property type="entry name" value="ABC1_TM_dom"/>
</dbReference>
<comment type="caution">
    <text evidence="10">The sequence shown here is derived from an EMBL/GenBank/DDBJ whole genome shotgun (WGS) entry which is preliminary data.</text>
</comment>
<organism evidence="10 11">
    <name type="scientific">Amedibacillus hominis</name>
    <dbReference type="NCBI Taxonomy" id="2897776"/>
    <lineage>
        <taxon>Bacteria</taxon>
        <taxon>Bacillati</taxon>
        <taxon>Bacillota</taxon>
        <taxon>Erysipelotrichia</taxon>
        <taxon>Erysipelotrichales</taxon>
        <taxon>Erysipelotrichaceae</taxon>
        <taxon>Amedibacillus</taxon>
    </lineage>
</organism>
<evidence type="ECO:0000313" key="10">
    <source>
        <dbReference type="EMBL" id="MCH4285000.1"/>
    </source>
</evidence>
<dbReference type="RefSeq" id="WP_117536381.1">
    <property type="nucleotide sequence ID" value="NZ_JAKVPQ010000004.1"/>
</dbReference>
<dbReference type="PROSITE" id="PS00211">
    <property type="entry name" value="ABC_TRANSPORTER_1"/>
    <property type="match status" value="1"/>
</dbReference>
<feature type="transmembrane region" description="Helical" evidence="7">
    <location>
        <begin position="57"/>
        <end position="81"/>
    </location>
</feature>
<dbReference type="SUPFAM" id="SSF90123">
    <property type="entry name" value="ABC transporter transmembrane region"/>
    <property type="match status" value="1"/>
</dbReference>
<feature type="transmembrane region" description="Helical" evidence="7">
    <location>
        <begin position="163"/>
        <end position="183"/>
    </location>
</feature>
<dbReference type="InterPro" id="IPR036640">
    <property type="entry name" value="ABC1_TM_sf"/>
</dbReference>
<comment type="subcellular location">
    <subcellularLocation>
        <location evidence="1">Cell membrane</location>
        <topology evidence="1">Multi-pass membrane protein</topology>
    </subcellularLocation>
</comment>
<keyword evidence="6 7" id="KW-0472">Membrane</keyword>
<evidence type="ECO:0000256" key="6">
    <source>
        <dbReference type="ARBA" id="ARBA00023136"/>
    </source>
</evidence>
<keyword evidence="11" id="KW-1185">Reference proteome</keyword>
<dbReference type="Gene3D" id="3.40.50.300">
    <property type="entry name" value="P-loop containing nucleotide triphosphate hydrolases"/>
    <property type="match status" value="1"/>
</dbReference>